<keyword evidence="5" id="KW-0479">Metal-binding</keyword>
<proteinExistence type="inferred from homology"/>
<evidence type="ECO:0000256" key="11">
    <source>
        <dbReference type="RuleBase" id="RU361274"/>
    </source>
</evidence>
<evidence type="ECO:0000256" key="2">
    <source>
        <dbReference type="ARBA" id="ARBA00003215"/>
    </source>
</evidence>
<comment type="function">
    <text evidence="2">Purine nucleoside enzyme that catalyzes the phosphorolysis of adenosine and inosine nucleosides, yielding D-ribose 1-phosphate and the respective free bases, adenine and hypoxanthine. Also catalyzes the phosphorolysis of S-methyl-5'-thioadenosine into adenine and S-methyl-5-thio-alpha-D-ribose 1-phosphate. Also has adenosine deaminase activity.</text>
</comment>
<sequence>MSNWQWHDWNGLSYLTCSLLADWSHGFFTRDFWPRSPEQLVNVLRHQVNPLFPEVFRVKQVHGNTVLPTSQLTPITQNQSEDLESSSTETTVSLSLEEADGLRTEKADQAVWVASADCSPVLIADIVTGQVAAVHSGWRGTAKAIVPEAIAQFIRQSQTHDSQNQLKNLRIAIGPAIAGEVYQVSEAVAAEVGMSIHSENISPEALTEPQTLTYILEWLQQIPGSPIFPDREPGKVRLDVRQAINLQLEKIGINPEQIATAKYCTYQTPEQFFSYRRDGLKKVQWSGIISQ</sequence>
<dbReference type="RefSeq" id="WP_054470053.1">
    <property type="nucleotide sequence ID" value="NZ_CP159837.1"/>
</dbReference>
<dbReference type="AlphaFoldDB" id="A0AAU8JDQ4"/>
<comment type="similarity">
    <text evidence="3 11">Belongs to the purine nucleoside phosphorylase YfiH/LACC1 family.</text>
</comment>
<reference evidence="13" key="1">
    <citation type="submission" date="2024-07" db="EMBL/GenBank/DDBJ databases">
        <authorList>
            <person name="Kim Y.J."/>
            <person name="Jeong J.Y."/>
        </authorList>
    </citation>
    <scope>NUCLEOTIDE SEQUENCE</scope>
    <source>
        <strain evidence="13">GIHE-MW2</strain>
    </source>
</reference>
<evidence type="ECO:0000256" key="3">
    <source>
        <dbReference type="ARBA" id="ARBA00007353"/>
    </source>
</evidence>
<evidence type="ECO:0000256" key="7">
    <source>
        <dbReference type="ARBA" id="ARBA00022833"/>
    </source>
</evidence>
<comment type="catalytic activity">
    <reaction evidence="10">
        <text>S-methyl-5'-thioadenosine + phosphate = 5-(methylsulfanyl)-alpha-D-ribose 1-phosphate + adenine</text>
        <dbReference type="Rhea" id="RHEA:11852"/>
        <dbReference type="ChEBI" id="CHEBI:16708"/>
        <dbReference type="ChEBI" id="CHEBI:17509"/>
        <dbReference type="ChEBI" id="CHEBI:43474"/>
        <dbReference type="ChEBI" id="CHEBI:58533"/>
        <dbReference type="EC" id="2.4.2.28"/>
    </reaction>
    <physiologicalReaction direction="left-to-right" evidence="10">
        <dbReference type="Rhea" id="RHEA:11853"/>
    </physiologicalReaction>
</comment>
<evidence type="ECO:0000256" key="10">
    <source>
        <dbReference type="ARBA" id="ARBA00049893"/>
    </source>
</evidence>
<protein>
    <recommendedName>
        <fullName evidence="11">Purine nucleoside phosphorylase</fullName>
    </recommendedName>
</protein>
<feature type="region of interest" description="Disordered" evidence="12">
    <location>
        <begin position="69"/>
        <end position="90"/>
    </location>
</feature>
<evidence type="ECO:0000256" key="6">
    <source>
        <dbReference type="ARBA" id="ARBA00022801"/>
    </source>
</evidence>
<gene>
    <name evidence="13" type="primary">pgeF</name>
    <name evidence="13" type="ORF">ABWT76_005191</name>
</gene>
<evidence type="ECO:0000256" key="1">
    <source>
        <dbReference type="ARBA" id="ARBA00000553"/>
    </source>
</evidence>
<dbReference type="PANTHER" id="PTHR30616">
    <property type="entry name" value="UNCHARACTERIZED PROTEIN YFIH"/>
    <property type="match status" value="1"/>
</dbReference>
<comment type="catalytic activity">
    <reaction evidence="1">
        <text>inosine + phosphate = alpha-D-ribose 1-phosphate + hypoxanthine</text>
        <dbReference type="Rhea" id="RHEA:27646"/>
        <dbReference type="ChEBI" id="CHEBI:17368"/>
        <dbReference type="ChEBI" id="CHEBI:17596"/>
        <dbReference type="ChEBI" id="CHEBI:43474"/>
        <dbReference type="ChEBI" id="CHEBI:57720"/>
        <dbReference type="EC" id="2.4.2.1"/>
    </reaction>
    <physiologicalReaction direction="left-to-right" evidence="1">
        <dbReference type="Rhea" id="RHEA:27647"/>
    </physiologicalReaction>
</comment>
<dbReference type="SUPFAM" id="SSF64438">
    <property type="entry name" value="CNF1/YfiH-like putative cysteine hydrolases"/>
    <property type="match status" value="1"/>
</dbReference>
<dbReference type="NCBIfam" id="TIGR00726">
    <property type="entry name" value="peptidoglycan editing factor PgeF"/>
    <property type="match status" value="1"/>
</dbReference>
<comment type="catalytic activity">
    <reaction evidence="8">
        <text>adenosine + H2O + H(+) = inosine + NH4(+)</text>
        <dbReference type="Rhea" id="RHEA:24408"/>
        <dbReference type="ChEBI" id="CHEBI:15377"/>
        <dbReference type="ChEBI" id="CHEBI:15378"/>
        <dbReference type="ChEBI" id="CHEBI:16335"/>
        <dbReference type="ChEBI" id="CHEBI:17596"/>
        <dbReference type="ChEBI" id="CHEBI:28938"/>
        <dbReference type="EC" id="3.5.4.4"/>
    </reaction>
    <physiologicalReaction direction="left-to-right" evidence="8">
        <dbReference type="Rhea" id="RHEA:24409"/>
    </physiologicalReaction>
</comment>
<dbReference type="CDD" id="cd16833">
    <property type="entry name" value="YfiH"/>
    <property type="match status" value="1"/>
</dbReference>
<dbReference type="EMBL" id="CP159837">
    <property type="protein sequence ID" value="XCM36432.1"/>
    <property type="molecule type" value="Genomic_DNA"/>
</dbReference>
<name>A0AAU8JDQ4_9CYAN</name>
<dbReference type="InterPro" id="IPR003730">
    <property type="entry name" value="Cu_polyphenol_OxRdtase"/>
</dbReference>
<dbReference type="GO" id="GO:0005507">
    <property type="term" value="F:copper ion binding"/>
    <property type="evidence" value="ECO:0007669"/>
    <property type="project" value="TreeGrafter"/>
</dbReference>
<keyword evidence="6" id="KW-0378">Hydrolase</keyword>
<evidence type="ECO:0000256" key="5">
    <source>
        <dbReference type="ARBA" id="ARBA00022723"/>
    </source>
</evidence>
<evidence type="ECO:0000256" key="12">
    <source>
        <dbReference type="SAM" id="MobiDB-lite"/>
    </source>
</evidence>
<accession>A0AAU8JDQ4</accession>
<dbReference type="Gene3D" id="3.60.140.10">
    <property type="entry name" value="CNF1/YfiH-like putative cysteine hydrolases"/>
    <property type="match status" value="1"/>
</dbReference>
<evidence type="ECO:0000313" key="13">
    <source>
        <dbReference type="EMBL" id="XCM36432.1"/>
    </source>
</evidence>
<evidence type="ECO:0000256" key="4">
    <source>
        <dbReference type="ARBA" id="ARBA00022679"/>
    </source>
</evidence>
<evidence type="ECO:0000256" key="8">
    <source>
        <dbReference type="ARBA" id="ARBA00047989"/>
    </source>
</evidence>
<comment type="catalytic activity">
    <reaction evidence="9">
        <text>adenosine + phosphate = alpha-D-ribose 1-phosphate + adenine</text>
        <dbReference type="Rhea" id="RHEA:27642"/>
        <dbReference type="ChEBI" id="CHEBI:16335"/>
        <dbReference type="ChEBI" id="CHEBI:16708"/>
        <dbReference type="ChEBI" id="CHEBI:43474"/>
        <dbReference type="ChEBI" id="CHEBI:57720"/>
        <dbReference type="EC" id="2.4.2.1"/>
    </reaction>
    <physiologicalReaction direction="left-to-right" evidence="9">
        <dbReference type="Rhea" id="RHEA:27643"/>
    </physiologicalReaction>
</comment>
<dbReference type="InterPro" id="IPR038371">
    <property type="entry name" value="Cu_polyphenol_OxRdtase_sf"/>
</dbReference>
<dbReference type="Pfam" id="PF02578">
    <property type="entry name" value="Cu-oxidase_4"/>
    <property type="match status" value="1"/>
</dbReference>
<feature type="compositionally biased region" description="Polar residues" evidence="12">
    <location>
        <begin position="69"/>
        <end position="79"/>
    </location>
</feature>
<keyword evidence="4" id="KW-0808">Transferase</keyword>
<evidence type="ECO:0000256" key="9">
    <source>
        <dbReference type="ARBA" id="ARBA00048968"/>
    </source>
</evidence>
<keyword evidence="7" id="KW-0862">Zinc</keyword>
<dbReference type="GO" id="GO:0017061">
    <property type="term" value="F:S-methyl-5-thioadenosine phosphorylase activity"/>
    <property type="evidence" value="ECO:0007669"/>
    <property type="project" value="UniProtKB-EC"/>
</dbReference>
<dbReference type="GO" id="GO:0016787">
    <property type="term" value="F:hydrolase activity"/>
    <property type="evidence" value="ECO:0007669"/>
    <property type="project" value="UniProtKB-KW"/>
</dbReference>
<organism evidence="13">
    <name type="scientific">Planktothricoides raciborskii GIHE-MW2</name>
    <dbReference type="NCBI Taxonomy" id="2792601"/>
    <lineage>
        <taxon>Bacteria</taxon>
        <taxon>Bacillati</taxon>
        <taxon>Cyanobacteriota</taxon>
        <taxon>Cyanophyceae</taxon>
        <taxon>Oscillatoriophycideae</taxon>
        <taxon>Oscillatoriales</taxon>
        <taxon>Oscillatoriaceae</taxon>
        <taxon>Planktothricoides</taxon>
    </lineage>
</organism>
<dbReference type="InterPro" id="IPR011324">
    <property type="entry name" value="Cytotoxic_necrot_fac-like_cat"/>
</dbReference>
<dbReference type="PANTHER" id="PTHR30616:SF2">
    <property type="entry name" value="PURINE NUCLEOSIDE PHOSPHORYLASE LACC1"/>
    <property type="match status" value="1"/>
</dbReference>